<keyword evidence="1" id="KW-0732">Signal</keyword>
<evidence type="ECO:0000256" key="1">
    <source>
        <dbReference type="SAM" id="SignalP"/>
    </source>
</evidence>
<dbReference type="GeneID" id="42040903"/>
<dbReference type="Proteomes" id="UP000030685">
    <property type="component" value="Unassembled WGS sequence"/>
</dbReference>
<gene>
    <name evidence="2" type="ORF">FOIG_15728</name>
</gene>
<proteinExistence type="predicted"/>
<feature type="signal peptide" evidence="1">
    <location>
        <begin position="1"/>
        <end position="31"/>
    </location>
</feature>
<sequence>MKTLLICRFFSSSVLGLLLLFFFFSLEPSEALSNGIYAQVSCDRRPWASESSVKYSRCEPPRWFKPPCLEEEDFEITPCGISQPSLRSCSLISFMISRASLCRSNRIAICLSLDGSPIRGILA</sequence>
<reference evidence="2" key="2">
    <citation type="submission" date="2014-03" db="EMBL/GenBank/DDBJ databases">
        <title>The Genome Annotation of Fusarium oxysporum II5.</title>
        <authorList>
            <consortium name="The Broad Institute Genomics Platform"/>
            <person name="Ma L.-J."/>
            <person name="Corby-Kistler H."/>
            <person name="Broz K."/>
            <person name="Gale L.R."/>
            <person name="Jonkers W."/>
            <person name="O'Donnell K."/>
            <person name="Ploetz R."/>
            <person name="Steinberg C."/>
            <person name="Schwartz D.C."/>
            <person name="VanEtten H."/>
            <person name="Zhou S."/>
            <person name="Young S.K."/>
            <person name="Zeng Q."/>
            <person name="Gargeya S."/>
            <person name="Fitzgerald M."/>
            <person name="Abouelleil A."/>
            <person name="Alvarado L."/>
            <person name="Chapman S.B."/>
            <person name="Gainer-Dewar J."/>
            <person name="Goldberg J."/>
            <person name="Griggs A."/>
            <person name="Gujja S."/>
            <person name="Hansen M."/>
            <person name="Howarth C."/>
            <person name="Imamovic A."/>
            <person name="Ireland A."/>
            <person name="Larimer J."/>
            <person name="McCowan C."/>
            <person name="Murphy C."/>
            <person name="Pearson M."/>
            <person name="Poon T.W."/>
            <person name="Priest M."/>
            <person name="Roberts A."/>
            <person name="Saif S."/>
            <person name="Shea T."/>
            <person name="Sykes S."/>
            <person name="Wortman J."/>
            <person name="Nusbaum C."/>
            <person name="Birren B."/>
        </authorList>
    </citation>
    <scope>NUCLEOTIDE SEQUENCE</scope>
    <source>
        <strain evidence="2">54006</strain>
    </source>
</reference>
<name>X0J428_FUSO5</name>
<dbReference type="AlphaFoldDB" id="X0J428"/>
<dbReference type="EMBL" id="KK036134">
    <property type="protein sequence ID" value="EXL91045.1"/>
    <property type="molecule type" value="Genomic_DNA"/>
</dbReference>
<dbReference type="HOGENOM" id="CLU_2015376_0_0_1"/>
<organism evidence="2">
    <name type="scientific">Fusarium odoratissimum (strain NRRL 54006)</name>
    <dbReference type="NCBI Taxonomy" id="1089451"/>
    <lineage>
        <taxon>Eukaryota</taxon>
        <taxon>Fungi</taxon>
        <taxon>Dikarya</taxon>
        <taxon>Ascomycota</taxon>
        <taxon>Pezizomycotina</taxon>
        <taxon>Sordariomycetes</taxon>
        <taxon>Hypocreomycetidae</taxon>
        <taxon>Hypocreales</taxon>
        <taxon>Nectriaceae</taxon>
        <taxon>Fusarium</taxon>
        <taxon>Fusarium oxysporum species complex</taxon>
        <taxon>Fusarium oxysporum f. sp. cubense (strain race 4)</taxon>
    </lineage>
</organism>
<reference evidence="2" key="1">
    <citation type="submission" date="2011-11" db="EMBL/GenBank/DDBJ databases">
        <title>The Genome Sequence of Fusarium oxysporum II5.</title>
        <authorList>
            <consortium name="The Broad Institute Genome Sequencing Platform"/>
            <person name="Ma L.-J."/>
            <person name="Gale L.R."/>
            <person name="Schwartz D.C."/>
            <person name="Zhou S."/>
            <person name="Corby-Kistler H."/>
            <person name="Young S.K."/>
            <person name="Zeng Q."/>
            <person name="Gargeya S."/>
            <person name="Fitzgerald M."/>
            <person name="Haas B."/>
            <person name="Abouelleil A."/>
            <person name="Alvarado L."/>
            <person name="Arachchi H.M."/>
            <person name="Berlin A."/>
            <person name="Brown A."/>
            <person name="Chapman S.B."/>
            <person name="Chen Z."/>
            <person name="Dunbar C."/>
            <person name="Freedman E."/>
            <person name="Gearin G."/>
            <person name="Goldberg J."/>
            <person name="Griggs A."/>
            <person name="Gujja S."/>
            <person name="Heiman D."/>
            <person name="Howarth C."/>
            <person name="Larson L."/>
            <person name="Lui A."/>
            <person name="MacDonald P.J.P."/>
            <person name="Montmayeur A."/>
            <person name="Murphy C."/>
            <person name="Neiman D."/>
            <person name="Pearson M."/>
            <person name="Priest M."/>
            <person name="Roberts A."/>
            <person name="Saif S."/>
            <person name="Shea T."/>
            <person name="Shenoy N."/>
            <person name="Sisk P."/>
            <person name="Stolte C."/>
            <person name="Sykes S."/>
            <person name="Wortman J."/>
            <person name="Nusbaum C."/>
            <person name="Birren B."/>
        </authorList>
    </citation>
    <scope>NUCLEOTIDE SEQUENCE [LARGE SCALE GENOMIC DNA]</scope>
    <source>
        <strain evidence="2">54006</strain>
    </source>
</reference>
<evidence type="ECO:0008006" key="3">
    <source>
        <dbReference type="Google" id="ProtNLM"/>
    </source>
</evidence>
<protein>
    <recommendedName>
        <fullName evidence="3">Secreted protein</fullName>
    </recommendedName>
</protein>
<feature type="chain" id="PRO_5004943802" description="Secreted protein" evidence="1">
    <location>
        <begin position="32"/>
        <end position="123"/>
    </location>
</feature>
<dbReference type="RefSeq" id="XP_031053135.1">
    <property type="nucleotide sequence ID" value="XM_031217114.1"/>
</dbReference>
<dbReference type="VEuPathDB" id="FungiDB:FOIG_15728"/>
<accession>X0J428</accession>
<evidence type="ECO:0000313" key="2">
    <source>
        <dbReference type="EMBL" id="EXL91045.1"/>
    </source>
</evidence>